<organism evidence="2 3">
    <name type="scientific">Solanum bulbocastanum</name>
    <name type="common">Wild potato</name>
    <dbReference type="NCBI Taxonomy" id="147425"/>
    <lineage>
        <taxon>Eukaryota</taxon>
        <taxon>Viridiplantae</taxon>
        <taxon>Streptophyta</taxon>
        <taxon>Embryophyta</taxon>
        <taxon>Tracheophyta</taxon>
        <taxon>Spermatophyta</taxon>
        <taxon>Magnoliopsida</taxon>
        <taxon>eudicotyledons</taxon>
        <taxon>Gunneridae</taxon>
        <taxon>Pentapetalae</taxon>
        <taxon>asterids</taxon>
        <taxon>lamiids</taxon>
        <taxon>Solanales</taxon>
        <taxon>Solanaceae</taxon>
        <taxon>Solanoideae</taxon>
        <taxon>Solaneae</taxon>
        <taxon>Solanum</taxon>
    </lineage>
</organism>
<feature type="compositionally biased region" description="Basic and acidic residues" evidence="1">
    <location>
        <begin position="21"/>
        <end position="39"/>
    </location>
</feature>
<feature type="region of interest" description="Disordered" evidence="1">
    <location>
        <begin position="1"/>
        <end position="61"/>
    </location>
</feature>
<name>A0AAN8T506_SOLBU</name>
<dbReference type="AlphaFoldDB" id="A0AAN8T506"/>
<proteinExistence type="predicted"/>
<comment type="caution">
    <text evidence="2">The sequence shown here is derived from an EMBL/GenBank/DDBJ whole genome shotgun (WGS) entry which is preliminary data.</text>
</comment>
<accession>A0AAN8T506</accession>
<sequence length="61" mass="6938">MRGKGEQIWNPEQQQNGKVEIINKFEAPRDDESLPKEGNIKNGDGINNKEDTSHENEGNME</sequence>
<dbReference type="EMBL" id="JBANQN010000008">
    <property type="protein sequence ID" value="KAK6781923.1"/>
    <property type="molecule type" value="Genomic_DNA"/>
</dbReference>
<feature type="compositionally biased region" description="Basic and acidic residues" evidence="1">
    <location>
        <begin position="47"/>
        <end position="61"/>
    </location>
</feature>
<keyword evidence="3" id="KW-1185">Reference proteome</keyword>
<evidence type="ECO:0000256" key="1">
    <source>
        <dbReference type="SAM" id="MobiDB-lite"/>
    </source>
</evidence>
<evidence type="ECO:0000313" key="2">
    <source>
        <dbReference type="EMBL" id="KAK6781923.1"/>
    </source>
</evidence>
<dbReference type="Proteomes" id="UP001371456">
    <property type="component" value="Unassembled WGS sequence"/>
</dbReference>
<gene>
    <name evidence="2" type="ORF">RDI58_019719</name>
</gene>
<protein>
    <submittedName>
        <fullName evidence="2">Uncharacterized protein</fullName>
    </submittedName>
</protein>
<evidence type="ECO:0000313" key="3">
    <source>
        <dbReference type="Proteomes" id="UP001371456"/>
    </source>
</evidence>
<reference evidence="2 3" key="1">
    <citation type="submission" date="2024-02" db="EMBL/GenBank/DDBJ databases">
        <title>de novo genome assembly of Solanum bulbocastanum strain 11H21.</title>
        <authorList>
            <person name="Hosaka A.J."/>
        </authorList>
    </citation>
    <scope>NUCLEOTIDE SEQUENCE [LARGE SCALE GENOMIC DNA]</scope>
    <source>
        <tissue evidence="2">Young leaves</tissue>
    </source>
</reference>